<gene>
    <name evidence="4" type="ORF">A7K91_23770</name>
</gene>
<evidence type="ECO:0000313" key="5">
    <source>
        <dbReference type="Proteomes" id="UP000092024"/>
    </source>
</evidence>
<dbReference type="PANTHER" id="PTHR43884:SF12">
    <property type="entry name" value="ISOVALERYL-COA DEHYDROGENASE, MITOCHONDRIAL-RELATED"/>
    <property type="match status" value="1"/>
</dbReference>
<evidence type="ECO:0000313" key="4">
    <source>
        <dbReference type="EMBL" id="OBR63122.1"/>
    </source>
</evidence>
<evidence type="ECO:0000256" key="1">
    <source>
        <dbReference type="ARBA" id="ARBA00023002"/>
    </source>
</evidence>
<sequence length="396" mass="43532">MADVLASTAIRDEALEKAARLAEWLRSDAAERDKQGGTPKEQRDALRSSGLLKLLIPKAYGGDGAKWSLVLEVTRILAAADPSLAHLYGYHFLCLVAPHLAGSEEQRGHFYRSTVVNNWFWGNSSNPLDHGIIGVREGSRVIVDGAKSFSSGSPDSDVLAISWHDSETGDYYEGIVPTSRRGITVVDDWDAFGQRQTGSGTVRFHQVVVEEEEILHTPYAGQTVFSTLIPVLSQSILGSLFAGISEGIIAEAKQYTLREARPWYTSGVERASDEPSTVRRYGELWTEHQAALSLLEKAALRLDAVWEKGTALTEEERGECAVLAAAANVKAGETALLLSNRIFEVMGARSTASRFGYDRFWRNARVHTLHNPAEFKLRNIGDWVLNGKVPTPGFYS</sequence>
<dbReference type="GO" id="GO:0008470">
    <property type="term" value="F:3-methylbutanoyl-CoA dehydrogenase activity"/>
    <property type="evidence" value="ECO:0007669"/>
    <property type="project" value="TreeGrafter"/>
</dbReference>
<dbReference type="Gene3D" id="1.20.140.10">
    <property type="entry name" value="Butyryl-CoA Dehydrogenase, subunit A, domain 3"/>
    <property type="match status" value="1"/>
</dbReference>
<dbReference type="Proteomes" id="UP000092024">
    <property type="component" value="Unassembled WGS sequence"/>
</dbReference>
<dbReference type="GO" id="GO:0050660">
    <property type="term" value="F:flavin adenine dinucleotide binding"/>
    <property type="evidence" value="ECO:0007669"/>
    <property type="project" value="InterPro"/>
</dbReference>
<dbReference type="SUPFAM" id="SSF47203">
    <property type="entry name" value="Acyl-CoA dehydrogenase C-terminal domain-like"/>
    <property type="match status" value="1"/>
</dbReference>
<dbReference type="Gene3D" id="1.10.540.10">
    <property type="entry name" value="Acyl-CoA dehydrogenase/oxidase, N-terminal domain"/>
    <property type="match status" value="1"/>
</dbReference>
<dbReference type="GO" id="GO:0006552">
    <property type="term" value="P:L-leucine catabolic process"/>
    <property type="evidence" value="ECO:0007669"/>
    <property type="project" value="TreeGrafter"/>
</dbReference>
<evidence type="ECO:0000259" key="3">
    <source>
        <dbReference type="Pfam" id="PF08028"/>
    </source>
</evidence>
<dbReference type="Gene3D" id="2.40.110.10">
    <property type="entry name" value="Butyryl-CoA Dehydrogenase, subunit A, domain 2"/>
    <property type="match status" value="1"/>
</dbReference>
<dbReference type="InterPro" id="IPR037069">
    <property type="entry name" value="AcylCoA_DH/ox_N_sf"/>
</dbReference>
<name>A0A1A5YC00_9BACL</name>
<keyword evidence="5" id="KW-1185">Reference proteome</keyword>
<dbReference type="InterPro" id="IPR013107">
    <property type="entry name" value="Acyl-CoA_DH_C"/>
</dbReference>
<keyword evidence="4" id="KW-0503">Monooxygenase</keyword>
<dbReference type="SUPFAM" id="SSF56645">
    <property type="entry name" value="Acyl-CoA dehydrogenase NM domain-like"/>
    <property type="match status" value="1"/>
</dbReference>
<dbReference type="AlphaFoldDB" id="A0A1A5YC00"/>
<dbReference type="Pfam" id="PF02771">
    <property type="entry name" value="Acyl-CoA_dh_N"/>
    <property type="match status" value="1"/>
</dbReference>
<dbReference type="STRING" id="1844972.A7K91_23770"/>
<organism evidence="4 5">
    <name type="scientific">Paenibacillus oryzae</name>
    <dbReference type="NCBI Taxonomy" id="1844972"/>
    <lineage>
        <taxon>Bacteria</taxon>
        <taxon>Bacillati</taxon>
        <taxon>Bacillota</taxon>
        <taxon>Bacilli</taxon>
        <taxon>Bacillales</taxon>
        <taxon>Paenibacillaceae</taxon>
        <taxon>Paenibacillus</taxon>
    </lineage>
</organism>
<feature type="domain" description="Acyl-CoA dehydrogenase C-terminal" evidence="3">
    <location>
        <begin position="239"/>
        <end position="371"/>
    </location>
</feature>
<comment type="caution">
    <text evidence="4">The sequence shown here is derived from an EMBL/GenBank/DDBJ whole genome shotgun (WGS) entry which is preliminary data.</text>
</comment>
<dbReference type="InterPro" id="IPR009100">
    <property type="entry name" value="AcylCoA_DH/oxidase_NM_dom_sf"/>
</dbReference>
<evidence type="ECO:0000259" key="2">
    <source>
        <dbReference type="Pfam" id="PF02771"/>
    </source>
</evidence>
<dbReference type="GO" id="GO:0004497">
    <property type="term" value="F:monooxygenase activity"/>
    <property type="evidence" value="ECO:0007669"/>
    <property type="project" value="UniProtKB-KW"/>
</dbReference>
<protein>
    <submittedName>
        <fullName evidence="4">Monooxygenase</fullName>
    </submittedName>
</protein>
<dbReference type="PIRSF" id="PIRSF016578">
    <property type="entry name" value="HsaA"/>
    <property type="match status" value="1"/>
</dbReference>
<keyword evidence="1" id="KW-0560">Oxidoreductase</keyword>
<proteinExistence type="predicted"/>
<dbReference type="PANTHER" id="PTHR43884">
    <property type="entry name" value="ACYL-COA DEHYDROGENASE"/>
    <property type="match status" value="1"/>
</dbReference>
<reference evidence="4 5" key="1">
    <citation type="submission" date="2016-05" db="EMBL/GenBank/DDBJ databases">
        <title>Paenibacillus oryzae. sp. nov., isolated from the rice root.</title>
        <authorList>
            <person name="Zhang J."/>
            <person name="Zhang X."/>
        </authorList>
    </citation>
    <scope>NUCLEOTIDE SEQUENCE [LARGE SCALE GENOMIC DNA]</scope>
    <source>
        <strain evidence="4 5">1DrF-4</strain>
    </source>
</reference>
<accession>A0A1A5YC00</accession>
<dbReference type="RefSeq" id="WP_068686699.1">
    <property type="nucleotide sequence ID" value="NZ_LYPA01000075.1"/>
</dbReference>
<dbReference type="InterPro" id="IPR036250">
    <property type="entry name" value="AcylCo_DH-like_C"/>
</dbReference>
<dbReference type="Pfam" id="PF08028">
    <property type="entry name" value="Acyl-CoA_dh_2"/>
    <property type="match status" value="1"/>
</dbReference>
<feature type="domain" description="Acyl-CoA dehydrogenase/oxidase N-terminal" evidence="2">
    <location>
        <begin position="22"/>
        <end position="110"/>
    </location>
</feature>
<dbReference type="InterPro" id="IPR046373">
    <property type="entry name" value="Acyl-CoA_Oxase/DH_mid-dom_sf"/>
</dbReference>
<dbReference type="OrthoDB" id="571684at2"/>
<dbReference type="InterPro" id="IPR013786">
    <property type="entry name" value="AcylCoA_DH/ox_N"/>
</dbReference>
<dbReference type="EMBL" id="LYPA01000075">
    <property type="protein sequence ID" value="OBR63122.1"/>
    <property type="molecule type" value="Genomic_DNA"/>
</dbReference>